<evidence type="ECO:0000256" key="1">
    <source>
        <dbReference type="SAM" id="Phobius"/>
    </source>
</evidence>
<sequence>MTTTEALLLGRRRRLAVTMVGGFAGLVALSLAVAVVADRADVPTAAALTDRLVPLLVFYAPAPIAAVGGYARCGGPACLAVGAVPAVVFAGLAVAGTVFGVPGVGGDAPLGGVAAAFAAVGVSGAFVGYCAGVTAALLGDLVGIGSGGGDDEE</sequence>
<feature type="transmembrane region" description="Helical" evidence="1">
    <location>
        <begin position="15"/>
        <end position="37"/>
    </location>
</feature>
<feature type="transmembrane region" description="Helical" evidence="1">
    <location>
        <begin position="113"/>
        <end position="138"/>
    </location>
</feature>
<comment type="caution">
    <text evidence="2">The sequence shown here is derived from an EMBL/GenBank/DDBJ whole genome shotgun (WGS) entry which is preliminary data.</text>
</comment>
<evidence type="ECO:0000313" key="3">
    <source>
        <dbReference type="Proteomes" id="UP001596545"/>
    </source>
</evidence>
<feature type="transmembrane region" description="Helical" evidence="1">
    <location>
        <begin position="78"/>
        <end position="101"/>
    </location>
</feature>
<protein>
    <submittedName>
        <fullName evidence="2">Uncharacterized protein</fullName>
    </submittedName>
</protein>
<reference evidence="2 3" key="1">
    <citation type="journal article" date="2019" name="Int. J. Syst. Evol. Microbiol.">
        <title>The Global Catalogue of Microorganisms (GCM) 10K type strain sequencing project: providing services to taxonomists for standard genome sequencing and annotation.</title>
        <authorList>
            <consortium name="The Broad Institute Genomics Platform"/>
            <consortium name="The Broad Institute Genome Sequencing Center for Infectious Disease"/>
            <person name="Wu L."/>
            <person name="Ma J."/>
        </authorList>
    </citation>
    <scope>NUCLEOTIDE SEQUENCE [LARGE SCALE GENOMIC DNA]</scope>
    <source>
        <strain evidence="2 3">CGMCC 1.12554</strain>
    </source>
</reference>
<gene>
    <name evidence="2" type="ORF">ACFQMF_09475</name>
</gene>
<keyword evidence="3" id="KW-1185">Reference proteome</keyword>
<keyword evidence="1" id="KW-1133">Transmembrane helix</keyword>
<dbReference type="AlphaFoldDB" id="A0ABD6AN86"/>
<dbReference type="EMBL" id="JBHTBL010000008">
    <property type="protein sequence ID" value="MFC7324809.1"/>
    <property type="molecule type" value="Genomic_DNA"/>
</dbReference>
<dbReference type="RefSeq" id="WP_256408851.1">
    <property type="nucleotide sequence ID" value="NZ_JANHDN010000003.1"/>
</dbReference>
<name>A0ABD6AN86_9EURY</name>
<keyword evidence="1" id="KW-0812">Transmembrane</keyword>
<organism evidence="2 3">
    <name type="scientific">Halorubrum rutilum</name>
    <dbReference type="NCBI Taxonomy" id="1364933"/>
    <lineage>
        <taxon>Archaea</taxon>
        <taxon>Methanobacteriati</taxon>
        <taxon>Methanobacteriota</taxon>
        <taxon>Stenosarchaea group</taxon>
        <taxon>Halobacteria</taxon>
        <taxon>Halobacteriales</taxon>
        <taxon>Haloferacaceae</taxon>
        <taxon>Halorubrum</taxon>
    </lineage>
</organism>
<proteinExistence type="predicted"/>
<evidence type="ECO:0000313" key="2">
    <source>
        <dbReference type="EMBL" id="MFC7324809.1"/>
    </source>
</evidence>
<keyword evidence="1" id="KW-0472">Membrane</keyword>
<accession>A0ABD6AN86</accession>
<feature type="transmembrane region" description="Helical" evidence="1">
    <location>
        <begin position="52"/>
        <end position="71"/>
    </location>
</feature>
<dbReference type="Proteomes" id="UP001596545">
    <property type="component" value="Unassembled WGS sequence"/>
</dbReference>